<feature type="region of interest" description="Disordered" evidence="6">
    <location>
        <begin position="1"/>
        <end position="65"/>
    </location>
</feature>
<feature type="domain" description="Phosphatidic acid phosphatase type 2/haloperoxidase" evidence="8">
    <location>
        <begin position="269"/>
        <end position="427"/>
    </location>
</feature>
<dbReference type="EMBL" id="ML014168">
    <property type="protein sequence ID" value="RKP01554.1"/>
    <property type="molecule type" value="Genomic_DNA"/>
</dbReference>
<feature type="region of interest" description="Disordered" evidence="6">
    <location>
        <begin position="215"/>
        <end position="242"/>
    </location>
</feature>
<evidence type="ECO:0000256" key="2">
    <source>
        <dbReference type="ARBA" id="ARBA00008816"/>
    </source>
</evidence>
<dbReference type="PANTHER" id="PTHR10165:SF35">
    <property type="entry name" value="RE23632P"/>
    <property type="match status" value="1"/>
</dbReference>
<keyword evidence="10" id="KW-1185">Reference proteome</keyword>
<dbReference type="Gene3D" id="1.20.144.10">
    <property type="entry name" value="Phosphatidic acid phosphatase type 2/haloperoxidase"/>
    <property type="match status" value="1"/>
</dbReference>
<dbReference type="GO" id="GO:0046839">
    <property type="term" value="P:phospholipid dephosphorylation"/>
    <property type="evidence" value="ECO:0007669"/>
    <property type="project" value="TreeGrafter"/>
</dbReference>
<dbReference type="GO" id="GO:0008195">
    <property type="term" value="F:phosphatidate phosphatase activity"/>
    <property type="evidence" value="ECO:0007669"/>
    <property type="project" value="TreeGrafter"/>
</dbReference>
<keyword evidence="3 7" id="KW-0812">Transmembrane</keyword>
<feature type="compositionally biased region" description="Low complexity" evidence="6">
    <location>
        <begin position="12"/>
        <end position="28"/>
    </location>
</feature>
<dbReference type="SMART" id="SM00014">
    <property type="entry name" value="acidPPc"/>
    <property type="match status" value="1"/>
</dbReference>
<evidence type="ECO:0000256" key="7">
    <source>
        <dbReference type="SAM" id="Phobius"/>
    </source>
</evidence>
<feature type="compositionally biased region" description="Basic residues" evidence="6">
    <location>
        <begin position="221"/>
        <end position="230"/>
    </location>
</feature>
<feature type="transmembrane region" description="Helical" evidence="7">
    <location>
        <begin position="412"/>
        <end position="430"/>
    </location>
</feature>
<dbReference type="InterPro" id="IPR000326">
    <property type="entry name" value="PAP2/HPO"/>
</dbReference>
<dbReference type="GO" id="GO:0006644">
    <property type="term" value="P:phospholipid metabolic process"/>
    <property type="evidence" value="ECO:0007669"/>
    <property type="project" value="InterPro"/>
</dbReference>
<protein>
    <recommendedName>
        <fullName evidence="8">Phosphatidic acid phosphatase type 2/haloperoxidase domain-containing protein</fullName>
    </recommendedName>
</protein>
<dbReference type="STRING" id="1555241.A0A4P9X8D7"/>
<feature type="transmembrane region" description="Helical" evidence="7">
    <location>
        <begin position="188"/>
        <end position="207"/>
    </location>
</feature>
<reference evidence="10" key="1">
    <citation type="journal article" date="2018" name="Nat. Microbiol.">
        <title>Leveraging single-cell genomics to expand the fungal tree of life.</title>
        <authorList>
            <person name="Ahrendt S.R."/>
            <person name="Quandt C.A."/>
            <person name="Ciobanu D."/>
            <person name="Clum A."/>
            <person name="Salamov A."/>
            <person name="Andreopoulos B."/>
            <person name="Cheng J.F."/>
            <person name="Woyke T."/>
            <person name="Pelin A."/>
            <person name="Henrissat B."/>
            <person name="Reynolds N.K."/>
            <person name="Benny G.L."/>
            <person name="Smith M.E."/>
            <person name="James T.Y."/>
            <person name="Grigoriev I.V."/>
        </authorList>
    </citation>
    <scope>NUCLEOTIDE SEQUENCE [LARGE SCALE GENOMIC DNA]</scope>
    <source>
        <strain evidence="10">ATCC 52028</strain>
    </source>
</reference>
<feature type="transmembrane region" description="Helical" evidence="7">
    <location>
        <begin position="134"/>
        <end position="157"/>
    </location>
</feature>
<dbReference type="InterPro" id="IPR036938">
    <property type="entry name" value="PAP2/HPO_sf"/>
</dbReference>
<dbReference type="SUPFAM" id="SSF48317">
    <property type="entry name" value="Acid phosphatase/Vanadium-dependent haloperoxidase"/>
    <property type="match status" value="1"/>
</dbReference>
<dbReference type="PANTHER" id="PTHR10165">
    <property type="entry name" value="LIPID PHOSPHATE PHOSPHATASE"/>
    <property type="match status" value="1"/>
</dbReference>
<evidence type="ECO:0000256" key="5">
    <source>
        <dbReference type="ARBA" id="ARBA00023136"/>
    </source>
</evidence>
<feature type="transmembrane region" description="Helical" evidence="7">
    <location>
        <begin position="268"/>
        <end position="290"/>
    </location>
</feature>
<evidence type="ECO:0000313" key="9">
    <source>
        <dbReference type="EMBL" id="RKP01554.1"/>
    </source>
</evidence>
<evidence type="ECO:0000256" key="1">
    <source>
        <dbReference type="ARBA" id="ARBA00004141"/>
    </source>
</evidence>
<sequence length="460" mass="48412">MASPRTDAVHGAAPSFSPAAPSPAELPSTWSPAPDARSVEKPAYPAIPLQPVAPPRTPSSGVHDGAVHPAAAVAAASDRDGDRRIDAYSQPSARRGVMNDVLMDAADAADRRRGAAGSGGGSRRRSFLAMAPQTVWTTAYVLDYAVLVVLLVAWVLLSRLPPAVDRPFDLNDASIGHAHAKGTVSRTLLYTLVILVPLGIFAAYVVVDSAVARYARGGGGGRRRRRRRRSSAHDAIDGGPGGAMAGPLPAARPAVAGLPSYLLQFNSVLLGAALALIGSQCVTAVLKHWASRLRPDFLARCAWDAARQQCTGDPATVRDGRRSWPSGHASASFATMVFIAAWVAGKTGVWWSLASERARAADRRAGTAFARDGQAAVHGRVWTLVLAVLPLLLCSWIAITRTTDYRHFPSDVASGAVIGAVSAGVAYRLYFRPASGEPRGVALPSEPVYTTVPQHYHGDV</sequence>
<dbReference type="OrthoDB" id="10030083at2759"/>
<evidence type="ECO:0000256" key="6">
    <source>
        <dbReference type="SAM" id="MobiDB-lite"/>
    </source>
</evidence>
<evidence type="ECO:0000256" key="4">
    <source>
        <dbReference type="ARBA" id="ARBA00022989"/>
    </source>
</evidence>
<proteinExistence type="inferred from homology"/>
<dbReference type="Pfam" id="PF01569">
    <property type="entry name" value="PAP2"/>
    <property type="match status" value="1"/>
</dbReference>
<evidence type="ECO:0000256" key="3">
    <source>
        <dbReference type="ARBA" id="ARBA00022692"/>
    </source>
</evidence>
<accession>A0A4P9X8D7</accession>
<feature type="transmembrane region" description="Helical" evidence="7">
    <location>
        <begin position="381"/>
        <end position="400"/>
    </location>
</feature>
<dbReference type="AlphaFoldDB" id="A0A4P9X8D7"/>
<feature type="region of interest" description="Disordered" evidence="6">
    <location>
        <begin position="71"/>
        <end position="90"/>
    </location>
</feature>
<keyword evidence="4 7" id="KW-1133">Transmembrane helix</keyword>
<gene>
    <name evidence="9" type="ORF">CXG81DRAFT_18661</name>
</gene>
<dbReference type="InterPro" id="IPR043216">
    <property type="entry name" value="PAP-like"/>
</dbReference>
<organism evidence="9 10">
    <name type="scientific">Caulochytrium protostelioides</name>
    <dbReference type="NCBI Taxonomy" id="1555241"/>
    <lineage>
        <taxon>Eukaryota</taxon>
        <taxon>Fungi</taxon>
        <taxon>Fungi incertae sedis</taxon>
        <taxon>Chytridiomycota</taxon>
        <taxon>Chytridiomycota incertae sedis</taxon>
        <taxon>Chytridiomycetes</taxon>
        <taxon>Caulochytriales</taxon>
        <taxon>Caulochytriaceae</taxon>
        <taxon>Caulochytrium</taxon>
    </lineage>
</organism>
<name>A0A4P9X8D7_9FUNG</name>
<comment type="subcellular location">
    <subcellularLocation>
        <location evidence="1">Membrane</location>
        <topology evidence="1">Multi-pass membrane protein</topology>
    </subcellularLocation>
</comment>
<feature type="compositionally biased region" description="Basic and acidic residues" evidence="6">
    <location>
        <begin position="77"/>
        <end position="86"/>
    </location>
</feature>
<evidence type="ECO:0000313" key="10">
    <source>
        <dbReference type="Proteomes" id="UP000274922"/>
    </source>
</evidence>
<dbReference type="Proteomes" id="UP000274922">
    <property type="component" value="Unassembled WGS sequence"/>
</dbReference>
<evidence type="ECO:0000259" key="8">
    <source>
        <dbReference type="SMART" id="SM00014"/>
    </source>
</evidence>
<keyword evidence="5 7" id="KW-0472">Membrane</keyword>
<comment type="similarity">
    <text evidence="2">Belongs to the PA-phosphatase related phosphoesterase family.</text>
</comment>
<feature type="transmembrane region" description="Helical" evidence="7">
    <location>
        <begin position="331"/>
        <end position="354"/>
    </location>
</feature>
<dbReference type="GO" id="GO:0016020">
    <property type="term" value="C:membrane"/>
    <property type="evidence" value="ECO:0007669"/>
    <property type="project" value="UniProtKB-SubCell"/>
</dbReference>